<reference evidence="1 2" key="1">
    <citation type="submission" date="2023-01" db="EMBL/GenBank/DDBJ databases">
        <authorList>
            <person name="Lee S.H."/>
            <person name="Jung H.S."/>
            <person name="Yun J.U."/>
        </authorList>
    </citation>
    <scope>NUCLEOTIDE SEQUENCE [LARGE SCALE GENOMIC DNA]</scope>
    <source>
        <strain evidence="1 2">CBA3646</strain>
    </source>
</reference>
<keyword evidence="2" id="KW-1185">Reference proteome</keyword>
<dbReference type="Proteomes" id="UP001210339">
    <property type="component" value="Chromosome"/>
</dbReference>
<accession>A0ABY7QT54</accession>
<proteinExistence type="predicted"/>
<sequence length="75" mass="7820">MMTGTVTTTGHGLLTVDSINKVQSPAKTISSVNTLQNSQYVQGKSYIVQVGGVGYGNNVIGAQGVFNQSYSIVIP</sequence>
<evidence type="ECO:0000313" key="2">
    <source>
        <dbReference type="Proteomes" id="UP001210339"/>
    </source>
</evidence>
<name>A0ABY7QT54_9FIRM</name>
<dbReference type="EMBL" id="CP115667">
    <property type="protein sequence ID" value="WBW49969.1"/>
    <property type="molecule type" value="Genomic_DNA"/>
</dbReference>
<organism evidence="1 2">
    <name type="scientific">Peptoniphilus equinus</name>
    <dbReference type="NCBI Taxonomy" id="3016343"/>
    <lineage>
        <taxon>Bacteria</taxon>
        <taxon>Bacillati</taxon>
        <taxon>Bacillota</taxon>
        <taxon>Tissierellia</taxon>
        <taxon>Tissierellales</taxon>
        <taxon>Peptoniphilaceae</taxon>
        <taxon>Peptoniphilus</taxon>
    </lineage>
</organism>
<evidence type="ECO:0000313" key="1">
    <source>
        <dbReference type="EMBL" id="WBW49969.1"/>
    </source>
</evidence>
<dbReference type="RefSeq" id="WP_271191500.1">
    <property type="nucleotide sequence ID" value="NZ_CP115667.1"/>
</dbReference>
<protein>
    <submittedName>
        <fullName evidence="1">Uncharacterized protein</fullName>
    </submittedName>
</protein>
<gene>
    <name evidence="1" type="ORF">O6R05_08180</name>
</gene>